<dbReference type="InterPro" id="IPR027417">
    <property type="entry name" value="P-loop_NTPase"/>
</dbReference>
<dbReference type="InterPro" id="IPR003959">
    <property type="entry name" value="ATPase_AAA_core"/>
</dbReference>
<dbReference type="RefSeq" id="WP_204660497.1">
    <property type="nucleotide sequence ID" value="NZ_CP056775.1"/>
</dbReference>
<keyword evidence="2" id="KW-0547">Nucleotide-binding</keyword>
<dbReference type="GO" id="GO:0005524">
    <property type="term" value="F:ATP binding"/>
    <property type="evidence" value="ECO:0007669"/>
    <property type="project" value="UniProtKB-KW"/>
</dbReference>
<evidence type="ECO:0000259" key="1">
    <source>
        <dbReference type="SMART" id="SM00382"/>
    </source>
</evidence>
<protein>
    <submittedName>
        <fullName evidence="2">ATP-binding protein</fullName>
    </submittedName>
</protein>
<organism evidence="2 3">
    <name type="scientific">Dyadobacter sandarakinus</name>
    <dbReference type="NCBI Taxonomy" id="2747268"/>
    <lineage>
        <taxon>Bacteria</taxon>
        <taxon>Pseudomonadati</taxon>
        <taxon>Bacteroidota</taxon>
        <taxon>Cytophagia</taxon>
        <taxon>Cytophagales</taxon>
        <taxon>Spirosomataceae</taxon>
        <taxon>Dyadobacter</taxon>
    </lineage>
</organism>
<dbReference type="PANTHER" id="PTHR23077">
    <property type="entry name" value="AAA-FAMILY ATPASE"/>
    <property type="match status" value="1"/>
</dbReference>
<dbReference type="Pfam" id="PF00004">
    <property type="entry name" value="AAA"/>
    <property type="match status" value="1"/>
</dbReference>
<dbReference type="SUPFAM" id="SSF52540">
    <property type="entry name" value="P-loop containing nucleoside triphosphate hydrolases"/>
    <property type="match status" value="1"/>
</dbReference>
<dbReference type="SMART" id="SM00382">
    <property type="entry name" value="AAA"/>
    <property type="match status" value="1"/>
</dbReference>
<keyword evidence="2" id="KW-0067">ATP-binding</keyword>
<dbReference type="Proteomes" id="UP000612680">
    <property type="component" value="Chromosome"/>
</dbReference>
<evidence type="ECO:0000313" key="3">
    <source>
        <dbReference type="Proteomes" id="UP000612680"/>
    </source>
</evidence>
<dbReference type="InterPro" id="IPR050168">
    <property type="entry name" value="AAA_ATPase_domain"/>
</dbReference>
<dbReference type="Gene3D" id="3.40.50.300">
    <property type="entry name" value="P-loop containing nucleotide triphosphate hydrolases"/>
    <property type="match status" value="1"/>
</dbReference>
<keyword evidence="3" id="KW-1185">Reference proteome</keyword>
<gene>
    <name evidence="2" type="ORF">HWI92_01790</name>
</gene>
<evidence type="ECO:0000313" key="2">
    <source>
        <dbReference type="EMBL" id="QRQ99736.1"/>
    </source>
</evidence>
<reference evidence="2 3" key="1">
    <citation type="submission" date="2020-06" db="EMBL/GenBank/DDBJ databases">
        <title>Dyadobacter sandarakinus sp. nov., isolated from the soil of the Arctic Yellow River Station.</title>
        <authorList>
            <person name="Zhang Y."/>
            <person name="Peng F."/>
        </authorList>
    </citation>
    <scope>NUCLEOTIDE SEQUENCE [LARGE SCALE GENOMIC DNA]</scope>
    <source>
        <strain evidence="2 3">Q3-56</strain>
    </source>
</reference>
<accession>A0ABX7I2G6</accession>
<dbReference type="CDD" id="cd19481">
    <property type="entry name" value="RecA-like_protease"/>
    <property type="match status" value="1"/>
</dbReference>
<name>A0ABX7I2G6_9BACT</name>
<dbReference type="PANTHER" id="PTHR23077:SF198">
    <property type="entry name" value="ATP-DEPENDENT ZINC METALLOPROTEASE FTSH"/>
    <property type="match status" value="1"/>
</dbReference>
<sequence>MTANETVHRLILSINGDDKSSFYRIADQYLASLSVTGDTYARIKSAINQKPKSMMLLSEISREMKSLLSPIEVSDENVFMPAMVEKFVSDIVTEWSHSEAYKFHNINVRNKILLHGPTGNGKTTIARHFARLSNLPYIEIKSDFIIDSHLGKTAANINKIFSSITEPCVLFWDEIDSIGRRRGDSENGAAGMENERMINSMLVNMERLHADVIFIGATNRKNILDSAFLRRFDEVFEISSPTLRQKQEYADSLVAYYNLPREFNMPLDKVADLESYSAIKLLVVSKVRQYILEGILAKNEAMYA</sequence>
<feature type="domain" description="AAA+ ATPase" evidence="1">
    <location>
        <begin position="108"/>
        <end position="242"/>
    </location>
</feature>
<dbReference type="InterPro" id="IPR003593">
    <property type="entry name" value="AAA+_ATPase"/>
</dbReference>
<dbReference type="EMBL" id="CP056775">
    <property type="protein sequence ID" value="QRQ99736.1"/>
    <property type="molecule type" value="Genomic_DNA"/>
</dbReference>
<proteinExistence type="predicted"/>